<dbReference type="EMBL" id="SHAH01000022">
    <property type="protein sequence ID" value="RZO76917.1"/>
    <property type="molecule type" value="Genomic_DNA"/>
</dbReference>
<dbReference type="InterPro" id="IPR032710">
    <property type="entry name" value="NTF2-like_dom_sf"/>
</dbReference>
<feature type="domain" description="SnoaL-like" evidence="1">
    <location>
        <begin position="28"/>
        <end position="131"/>
    </location>
</feature>
<gene>
    <name evidence="2" type="ORF">EVA69_02395</name>
</gene>
<dbReference type="Gene3D" id="3.10.450.50">
    <property type="match status" value="1"/>
</dbReference>
<evidence type="ECO:0000313" key="3">
    <source>
        <dbReference type="Proteomes" id="UP000320404"/>
    </source>
</evidence>
<dbReference type="AlphaFoldDB" id="A0A520S365"/>
<name>A0A520S365_9GAMM</name>
<dbReference type="Proteomes" id="UP000320404">
    <property type="component" value="Unassembled WGS sequence"/>
</dbReference>
<sequence>MIPLNMTPTPELKSAQNLTSADYLAQRVKEAYQALGSENIADVESLYTTDIYFEDPSHAIQGKPSLMRYFSNQFKNLDKCSFKFHSTITNETDIFMTWTMFVNHSKLRGGETIRVEGTSYLRTRNGKIYYHRDYFDMGAMLYEHLPLIGRIIQRIKQRLGQ</sequence>
<accession>A0A520S365</accession>
<dbReference type="SUPFAM" id="SSF54427">
    <property type="entry name" value="NTF2-like"/>
    <property type="match status" value="1"/>
</dbReference>
<organism evidence="2 3">
    <name type="scientific">OM182 bacterium</name>
    <dbReference type="NCBI Taxonomy" id="2510334"/>
    <lineage>
        <taxon>Bacteria</taxon>
        <taxon>Pseudomonadati</taxon>
        <taxon>Pseudomonadota</taxon>
        <taxon>Gammaproteobacteria</taxon>
        <taxon>OMG group</taxon>
        <taxon>OM182 clade</taxon>
    </lineage>
</organism>
<proteinExistence type="predicted"/>
<dbReference type="InterPro" id="IPR037401">
    <property type="entry name" value="SnoaL-like"/>
</dbReference>
<evidence type="ECO:0000313" key="2">
    <source>
        <dbReference type="EMBL" id="RZO76917.1"/>
    </source>
</evidence>
<protein>
    <submittedName>
        <fullName evidence="2">Nuclear transport factor 2 family protein</fullName>
    </submittedName>
</protein>
<reference evidence="2 3" key="1">
    <citation type="submission" date="2019-02" db="EMBL/GenBank/DDBJ databases">
        <title>Prokaryotic population dynamics and viral predation in marine succession experiment using metagenomics: the confinement effect.</title>
        <authorList>
            <person name="Haro-Moreno J.M."/>
            <person name="Rodriguez-Valera F."/>
            <person name="Lopez-Perez M."/>
        </authorList>
    </citation>
    <scope>NUCLEOTIDE SEQUENCE [LARGE SCALE GENOMIC DNA]</scope>
    <source>
        <strain evidence="2">MED-G158</strain>
    </source>
</reference>
<evidence type="ECO:0000259" key="1">
    <source>
        <dbReference type="Pfam" id="PF12680"/>
    </source>
</evidence>
<comment type="caution">
    <text evidence="2">The sequence shown here is derived from an EMBL/GenBank/DDBJ whole genome shotgun (WGS) entry which is preliminary data.</text>
</comment>
<dbReference type="Pfam" id="PF12680">
    <property type="entry name" value="SnoaL_2"/>
    <property type="match status" value="1"/>
</dbReference>